<evidence type="ECO:0000259" key="5">
    <source>
        <dbReference type="Pfam" id="PF00248"/>
    </source>
</evidence>
<proteinExistence type="inferred from homology"/>
<dbReference type="Gene3D" id="3.20.20.100">
    <property type="entry name" value="NADP-dependent oxidoreductase domain"/>
    <property type="match status" value="1"/>
</dbReference>
<evidence type="ECO:0000256" key="1">
    <source>
        <dbReference type="ARBA" id="ARBA00007905"/>
    </source>
</evidence>
<dbReference type="PROSITE" id="PS00798">
    <property type="entry name" value="ALDOKETO_REDUCTASE_1"/>
    <property type="match status" value="1"/>
</dbReference>
<dbReference type="InterPro" id="IPR018170">
    <property type="entry name" value="Aldo/ket_reductase_CS"/>
</dbReference>
<dbReference type="PIRSF" id="PIRSF000097">
    <property type="entry name" value="AKR"/>
    <property type="match status" value="1"/>
</dbReference>
<gene>
    <name evidence="6" type="ORF">SAMN04487947_2825</name>
</gene>
<reference evidence="7" key="1">
    <citation type="submission" date="2016-10" db="EMBL/GenBank/DDBJ databases">
        <authorList>
            <person name="Varghese N."/>
            <person name="Submissions S."/>
        </authorList>
    </citation>
    <scope>NUCLEOTIDE SEQUENCE [LARGE SCALE GENOMIC DNA]</scope>
    <source>
        <strain evidence="7">CGMCC 1.7736</strain>
    </source>
</reference>
<accession>A0A1I6I3Z1</accession>
<feature type="domain" description="NADP-dependent oxidoreductase" evidence="5">
    <location>
        <begin position="45"/>
        <end position="288"/>
    </location>
</feature>
<evidence type="ECO:0000313" key="6">
    <source>
        <dbReference type="EMBL" id="SFR61358.1"/>
    </source>
</evidence>
<keyword evidence="3" id="KW-0560">Oxidoreductase</keyword>
<dbReference type="InterPro" id="IPR020471">
    <property type="entry name" value="AKR"/>
</dbReference>
<evidence type="ECO:0000256" key="3">
    <source>
        <dbReference type="ARBA" id="ARBA00023002"/>
    </source>
</evidence>
<evidence type="ECO:0000313" key="7">
    <source>
        <dbReference type="Proteomes" id="UP000198531"/>
    </source>
</evidence>
<keyword evidence="7" id="KW-1185">Reference proteome</keyword>
<dbReference type="EMBL" id="FOYT01000002">
    <property type="protein sequence ID" value="SFR61358.1"/>
    <property type="molecule type" value="Genomic_DNA"/>
</dbReference>
<protein>
    <submittedName>
        <fullName evidence="6">2,5-diketo-D-gluconate reductase B</fullName>
    </submittedName>
</protein>
<dbReference type="InterPro" id="IPR023210">
    <property type="entry name" value="NADP_OxRdtase_dom"/>
</dbReference>
<sequence length="296" mass="31181">MTDDAGPTVGDAGPTVGDAGPTVGDAGPTVGDAGPTVGDAEVPAVGLGTMGLDTAADARAVTTAVEMGYRHVDTAQIYGNEAVVGDALAAADVPREDVFLATKVWADQLAHDDVISSTRESMAKLGVDYLDLLYVHRPIDAYDPPETLAAFDRLREEGLIRHVGVSNFELSDLETARAHLEAPIAAHQTEYHPLFTRPELVADAREHGYAPVAYSPLAGGRVADVPEVVAVAEKHDATPHAVSLAWVRAKGFAVVPKASSEPHLRANLDAATTLELDASDVARIDAIDRERELFPE</sequence>
<keyword evidence="2" id="KW-0521">NADP</keyword>
<dbReference type="PROSITE" id="PS00062">
    <property type="entry name" value="ALDOKETO_REDUCTASE_2"/>
    <property type="match status" value="1"/>
</dbReference>
<dbReference type="AlphaFoldDB" id="A0A1I6I3Z1"/>
<dbReference type="PANTHER" id="PTHR43827:SF3">
    <property type="entry name" value="NADP-DEPENDENT OXIDOREDUCTASE DOMAIN-CONTAINING PROTEIN"/>
    <property type="match status" value="1"/>
</dbReference>
<evidence type="ECO:0000256" key="2">
    <source>
        <dbReference type="ARBA" id="ARBA00022857"/>
    </source>
</evidence>
<dbReference type="InterPro" id="IPR036812">
    <property type="entry name" value="NAD(P)_OxRdtase_dom_sf"/>
</dbReference>
<dbReference type="GO" id="GO:0016616">
    <property type="term" value="F:oxidoreductase activity, acting on the CH-OH group of donors, NAD or NADP as acceptor"/>
    <property type="evidence" value="ECO:0007669"/>
    <property type="project" value="UniProtKB-ARBA"/>
</dbReference>
<dbReference type="Proteomes" id="UP000198531">
    <property type="component" value="Unassembled WGS sequence"/>
</dbReference>
<evidence type="ECO:0000256" key="4">
    <source>
        <dbReference type="SAM" id="MobiDB-lite"/>
    </source>
</evidence>
<feature type="region of interest" description="Disordered" evidence="4">
    <location>
        <begin position="1"/>
        <end position="38"/>
    </location>
</feature>
<organism evidence="6 7">
    <name type="scientific">Halogeometricum rufum</name>
    <dbReference type="NCBI Taxonomy" id="553469"/>
    <lineage>
        <taxon>Archaea</taxon>
        <taxon>Methanobacteriati</taxon>
        <taxon>Methanobacteriota</taxon>
        <taxon>Stenosarchaea group</taxon>
        <taxon>Halobacteria</taxon>
        <taxon>Halobacteriales</taxon>
        <taxon>Haloferacaceae</taxon>
        <taxon>Halogeometricum</taxon>
    </lineage>
</organism>
<dbReference type="RefSeq" id="WP_394328061.1">
    <property type="nucleotide sequence ID" value="NZ_FOYT01000002.1"/>
</dbReference>
<dbReference type="PANTHER" id="PTHR43827">
    <property type="entry name" value="2,5-DIKETO-D-GLUCONIC ACID REDUCTASE"/>
    <property type="match status" value="1"/>
</dbReference>
<dbReference type="PRINTS" id="PR00069">
    <property type="entry name" value="ALDKETRDTASE"/>
</dbReference>
<comment type="similarity">
    <text evidence="1">Belongs to the aldo/keto reductase family.</text>
</comment>
<dbReference type="Pfam" id="PF00248">
    <property type="entry name" value="Aldo_ket_red"/>
    <property type="match status" value="1"/>
</dbReference>
<name>A0A1I6I3Z1_9EURY</name>
<dbReference type="SUPFAM" id="SSF51430">
    <property type="entry name" value="NAD(P)-linked oxidoreductase"/>
    <property type="match status" value="1"/>
</dbReference>
<dbReference type="STRING" id="553469.SAMN04487947_2825"/>